<dbReference type="InterPro" id="IPR001387">
    <property type="entry name" value="Cro/C1-type_HTH"/>
</dbReference>
<dbReference type="PROSITE" id="PS50943">
    <property type="entry name" value="HTH_CROC1"/>
    <property type="match status" value="1"/>
</dbReference>
<dbReference type="PROSITE" id="PS50837">
    <property type="entry name" value="NACHT"/>
    <property type="match status" value="1"/>
</dbReference>
<dbReference type="Pfam" id="PF05729">
    <property type="entry name" value="NACHT"/>
    <property type="match status" value="1"/>
</dbReference>
<dbReference type="Gene3D" id="3.40.50.300">
    <property type="entry name" value="P-loop containing nucleotide triphosphate hydrolases"/>
    <property type="match status" value="1"/>
</dbReference>
<reference evidence="3 4" key="1">
    <citation type="journal article" date="2020" name="ISME J.">
        <title>Comparative genomics reveals insights into cyanobacterial evolution and habitat adaptation.</title>
        <authorList>
            <person name="Chen M.Y."/>
            <person name="Teng W.K."/>
            <person name="Zhao L."/>
            <person name="Hu C.X."/>
            <person name="Zhou Y.K."/>
            <person name="Han B.P."/>
            <person name="Song L.R."/>
            <person name="Shu W.S."/>
        </authorList>
    </citation>
    <scope>NUCLEOTIDE SEQUENCE [LARGE SCALE GENOMIC DNA]</scope>
    <source>
        <strain evidence="3 4">FACHB-119</strain>
    </source>
</reference>
<dbReference type="InterPro" id="IPR054501">
    <property type="entry name" value="NCH2"/>
</dbReference>
<accession>A0ABR8D395</accession>
<name>A0ABR8D395_9NOST</name>
<evidence type="ECO:0000313" key="4">
    <source>
        <dbReference type="Proteomes" id="UP000661112"/>
    </source>
</evidence>
<evidence type="ECO:0000313" key="3">
    <source>
        <dbReference type="EMBL" id="MBD2501629.1"/>
    </source>
</evidence>
<protein>
    <submittedName>
        <fullName evidence="3">NACHT domain-containing NTPase</fullName>
    </submittedName>
</protein>
<dbReference type="InterPro" id="IPR010982">
    <property type="entry name" value="Lambda_DNA-bd_dom_sf"/>
</dbReference>
<keyword evidence="4" id="KW-1185">Reference proteome</keyword>
<organism evidence="3 4">
    <name type="scientific">Anabaena azotica FACHB-119</name>
    <dbReference type="NCBI Taxonomy" id="947527"/>
    <lineage>
        <taxon>Bacteria</taxon>
        <taxon>Bacillati</taxon>
        <taxon>Cyanobacteriota</taxon>
        <taxon>Cyanophyceae</taxon>
        <taxon>Nostocales</taxon>
        <taxon>Nostocaceae</taxon>
        <taxon>Anabaena</taxon>
        <taxon>Anabaena azotica</taxon>
    </lineage>
</organism>
<dbReference type="Gene3D" id="1.10.260.40">
    <property type="entry name" value="lambda repressor-like DNA-binding domains"/>
    <property type="match status" value="1"/>
</dbReference>
<dbReference type="InterPro" id="IPR007111">
    <property type="entry name" value="NACHT_NTPase"/>
</dbReference>
<dbReference type="InterPro" id="IPR027417">
    <property type="entry name" value="P-loop_NTPase"/>
</dbReference>
<dbReference type="RefSeq" id="WP_190472807.1">
    <property type="nucleotide sequence ID" value="NZ_JACJSG010000016.1"/>
</dbReference>
<dbReference type="PANTHER" id="PTHR46844:SF1">
    <property type="entry name" value="SLR5058 PROTEIN"/>
    <property type="match status" value="1"/>
</dbReference>
<gene>
    <name evidence="3" type="ORF">H6G83_13620</name>
</gene>
<comment type="caution">
    <text evidence="3">The sequence shown here is derived from an EMBL/GenBank/DDBJ whole genome shotgun (WGS) entry which is preliminary data.</text>
</comment>
<sequence>MIKRSLQASAEGIKKAKQAFKRKGWTQEYLAAEVGLETRQSIWKFFTGKPIDRHVFNDICSALELDTSEISQQPAEVSLCLERYESNSLDIDDLVQKLRSIHHDRIQAQCGILHLLDIARPIYLNDIYIDINVCEEISRKQWLEINDLQKPITPKCQKPIPGLEAITKYAKMILLGKPGSGKTTFLQSVALSCAQGAFQPDYVPIFINVKSFAEDVKESRQISLFQYIHNYLLNLGISETDMSTLLSHGRALVLIDGLDEAIGENYDKTLNKIRIFINKFYKNKIVISCRSALYCANFHGFTEVEIADLNPVQIAEFVNKWFLSVAKNSPVTSQILTKTIMQKLDLPENSHILELSNNPLLLNFCCLVFQSYTDFPSHHFEIYKQALDLLLVRWYEVKGIEYSQVVPNLSLLDKIKLLSRIAASSFSQGDYLIRQTRLQQIITDYLLHQKNITTDTDALEMQSREVIKIIELQHGLLIERAKGIYSFSYVIFQEYFTAKEIVANANSQKLQELAVNLCDKRWRNVLLLSVWMLKPADELLKLIKQKIDNLAISNIKLYHFLQWVERKSSQVSSIYQGSSVRAFYFTIALPPEHPLACNQDLAITLEHQFTGSLSMELALDLVLTHALTVSLTMTADIFYARLSTLNLALDVKHLLVQEIPLHTSLQHLKHQLPATTEGREGLKNWWLANGKAWTEELRNLMINARQIGLNWQFNQQDLQDLQQYWDANKLLIDCLNCTRDVSPSLRSHLETSLFLARGVE</sequence>
<dbReference type="PANTHER" id="PTHR46844">
    <property type="entry name" value="SLR5058 PROTEIN"/>
    <property type="match status" value="1"/>
</dbReference>
<dbReference type="CDD" id="cd00093">
    <property type="entry name" value="HTH_XRE"/>
    <property type="match status" value="1"/>
</dbReference>
<feature type="domain" description="NACHT" evidence="1">
    <location>
        <begin position="170"/>
        <end position="291"/>
    </location>
</feature>
<dbReference type="SUPFAM" id="SSF52540">
    <property type="entry name" value="P-loop containing nucleoside triphosphate hydrolases"/>
    <property type="match status" value="1"/>
</dbReference>
<evidence type="ECO:0000259" key="2">
    <source>
        <dbReference type="PROSITE" id="PS50943"/>
    </source>
</evidence>
<dbReference type="Proteomes" id="UP000661112">
    <property type="component" value="Unassembled WGS sequence"/>
</dbReference>
<feature type="domain" description="HTH cro/C1-type" evidence="2">
    <location>
        <begin position="17"/>
        <end position="70"/>
    </location>
</feature>
<proteinExistence type="predicted"/>
<evidence type="ECO:0000259" key="1">
    <source>
        <dbReference type="PROSITE" id="PS50837"/>
    </source>
</evidence>
<dbReference type="EMBL" id="JACJSG010000016">
    <property type="protein sequence ID" value="MBD2501629.1"/>
    <property type="molecule type" value="Genomic_DNA"/>
</dbReference>
<dbReference type="Pfam" id="PF22727">
    <property type="entry name" value="NCH2"/>
    <property type="match status" value="1"/>
</dbReference>